<evidence type="ECO:0000313" key="1">
    <source>
        <dbReference type="EMBL" id="KAG5162073.1"/>
    </source>
</evidence>
<accession>A0A8H7XLW3</accession>
<comment type="caution">
    <text evidence="1">The sequence shown here is derived from an EMBL/GenBank/DDBJ whole genome shotgun (WGS) entry which is preliminary data.</text>
</comment>
<name>A0A8H7XLW3_PSICU</name>
<proteinExistence type="predicted"/>
<sequence>MGFVSSFLKNSRWSRWSCGANMHLTFSEPTQEWYNRTRFQLSMFSMDFAIWKALVGFWLRTLPPQMHARMCRAALPQDDKKKKMIKEEMEALREFIEDAMGIDLPDALPDLEM</sequence>
<protein>
    <submittedName>
        <fullName evidence="1">Uncharacterized protein</fullName>
    </submittedName>
</protein>
<reference evidence="1" key="1">
    <citation type="submission" date="2021-02" db="EMBL/GenBank/DDBJ databases">
        <title>Psilocybe cubensis genome.</title>
        <authorList>
            <person name="Mckernan K.J."/>
            <person name="Crawford S."/>
            <person name="Trippe A."/>
            <person name="Kane L.T."/>
            <person name="Mclaughlin S."/>
        </authorList>
    </citation>
    <scope>NUCLEOTIDE SEQUENCE [LARGE SCALE GENOMIC DNA]</scope>
    <source>
        <strain evidence="1">MGC-MH-2018</strain>
    </source>
</reference>
<dbReference type="EMBL" id="JAFIQS010000021">
    <property type="protein sequence ID" value="KAG5162073.1"/>
    <property type="molecule type" value="Genomic_DNA"/>
</dbReference>
<gene>
    <name evidence="1" type="ORF">JR316_012992</name>
</gene>
<dbReference type="AlphaFoldDB" id="A0A8H7XLW3"/>
<organism evidence="1">
    <name type="scientific">Psilocybe cubensis</name>
    <name type="common">Psychedelic mushroom</name>
    <name type="synonym">Stropharia cubensis</name>
    <dbReference type="NCBI Taxonomy" id="181762"/>
    <lineage>
        <taxon>Eukaryota</taxon>
        <taxon>Fungi</taxon>
        <taxon>Dikarya</taxon>
        <taxon>Basidiomycota</taxon>
        <taxon>Agaricomycotina</taxon>
        <taxon>Agaricomycetes</taxon>
        <taxon>Agaricomycetidae</taxon>
        <taxon>Agaricales</taxon>
        <taxon>Agaricineae</taxon>
        <taxon>Strophariaceae</taxon>
        <taxon>Psilocybe</taxon>
    </lineage>
</organism>